<evidence type="ECO:0000313" key="1">
    <source>
        <dbReference type="EMBL" id="CDM67019.1"/>
    </source>
</evidence>
<reference evidence="1 2" key="2">
    <citation type="submission" date="2015-01" db="EMBL/GenBank/DDBJ databases">
        <title>Complete genome sequence of Pyrinomonas methylaliphatogenes type strain K22T.</title>
        <authorList>
            <person name="Lee K.C.Y."/>
            <person name="Power J.F."/>
            <person name="Dunfield P.F."/>
            <person name="Morgan X.C."/>
            <person name="Huttenhower C."/>
            <person name="Stott M.B."/>
        </authorList>
    </citation>
    <scope>NUCLEOTIDE SEQUENCE [LARGE SCALE GENOMIC DNA]</scope>
    <source>
        <strain evidence="1 2">K22</strain>
    </source>
</reference>
<reference evidence="1 2" key="1">
    <citation type="submission" date="2013-12" db="EMBL/GenBank/DDBJ databases">
        <authorList>
            <person name="Stott M."/>
        </authorList>
    </citation>
    <scope>NUCLEOTIDE SEQUENCE [LARGE SCALE GENOMIC DNA]</scope>
    <source>
        <strain evidence="1 2">K22</strain>
    </source>
</reference>
<gene>
    <name evidence="1" type="ORF">PYK22_03068</name>
</gene>
<protein>
    <submittedName>
        <fullName evidence="1">Uncharacterized protein</fullName>
    </submittedName>
</protein>
<accession>A0A0B6X3D5</accession>
<dbReference type="Proteomes" id="UP000031518">
    <property type="component" value="Unassembled WGS sequence"/>
</dbReference>
<name>A0A0B6X3D5_9BACT</name>
<evidence type="ECO:0000313" key="2">
    <source>
        <dbReference type="Proteomes" id="UP000031518"/>
    </source>
</evidence>
<dbReference type="AlphaFoldDB" id="A0A0B6X3D5"/>
<keyword evidence="2" id="KW-1185">Reference proteome</keyword>
<organism evidence="1 2">
    <name type="scientific">Pyrinomonas methylaliphatogenes</name>
    <dbReference type="NCBI Taxonomy" id="454194"/>
    <lineage>
        <taxon>Bacteria</taxon>
        <taxon>Pseudomonadati</taxon>
        <taxon>Acidobacteriota</taxon>
        <taxon>Blastocatellia</taxon>
        <taxon>Blastocatellales</taxon>
        <taxon>Pyrinomonadaceae</taxon>
        <taxon>Pyrinomonas</taxon>
    </lineage>
</organism>
<dbReference type="RefSeq" id="WP_041978573.1">
    <property type="nucleotide sequence ID" value="NZ_CBXV010000008.1"/>
</dbReference>
<sequence length="236" mass="27169">MPELIFSVQKAEAVKFAIAPQLAFTLRIENMAREEPVQTVALRCQIMIEPARRRYAVREKEPLAELFGEPERWAQTVRRMLWTHAHVIVPPFVGETSVELSVPCTFDFNVAATKYFAALEDGEVPLDLLFSGTVFYRNEDGALQVAQIPWEKEARFLLPVRIWREMMEAYYPNSAWVCLGRDVFDRLRRYKARRGLATWEQTIESLLAQTEEEDGVKESFVTEEARAEDGNGEAVH</sequence>
<proteinExistence type="predicted"/>
<dbReference type="InterPro" id="IPR045730">
    <property type="entry name" value="DUF6084"/>
</dbReference>
<dbReference type="EMBL" id="CBXV010000008">
    <property type="protein sequence ID" value="CDM67019.1"/>
    <property type="molecule type" value="Genomic_DNA"/>
</dbReference>
<dbReference type="STRING" id="454194.PYK22_03068"/>
<dbReference type="OrthoDB" id="115056at2"/>
<dbReference type="Pfam" id="PF19562">
    <property type="entry name" value="DUF6084"/>
    <property type="match status" value="1"/>
</dbReference>